<protein>
    <submittedName>
        <fullName evidence="2">Uncharacterized protein</fullName>
    </submittedName>
</protein>
<dbReference type="EMBL" id="LCWV01000025">
    <property type="protein sequence ID" value="PWI66394.1"/>
    <property type="molecule type" value="Genomic_DNA"/>
</dbReference>
<dbReference type="Proteomes" id="UP000245956">
    <property type="component" value="Unassembled WGS sequence"/>
</dbReference>
<feature type="compositionally biased region" description="Low complexity" evidence="1">
    <location>
        <begin position="158"/>
        <end position="175"/>
    </location>
</feature>
<feature type="region of interest" description="Disordered" evidence="1">
    <location>
        <begin position="1"/>
        <end position="57"/>
    </location>
</feature>
<evidence type="ECO:0000313" key="2">
    <source>
        <dbReference type="EMBL" id="PWI66394.1"/>
    </source>
</evidence>
<reference evidence="2 3" key="1">
    <citation type="journal article" date="2016" name="Front. Microbiol.">
        <title>Genome and transcriptome sequences reveal the specific parasitism of the nematophagous Purpureocillium lilacinum 36-1.</title>
        <authorList>
            <person name="Xie J."/>
            <person name="Li S."/>
            <person name="Mo C."/>
            <person name="Xiao X."/>
            <person name="Peng D."/>
            <person name="Wang G."/>
            <person name="Xiao Y."/>
        </authorList>
    </citation>
    <scope>NUCLEOTIDE SEQUENCE [LARGE SCALE GENOMIC DNA]</scope>
    <source>
        <strain evidence="2 3">36-1</strain>
    </source>
</reference>
<accession>A0A2U3DVZ2</accession>
<name>A0A2U3DVZ2_PURLI</name>
<organism evidence="2 3">
    <name type="scientific">Purpureocillium lilacinum</name>
    <name type="common">Paecilomyces lilacinus</name>
    <dbReference type="NCBI Taxonomy" id="33203"/>
    <lineage>
        <taxon>Eukaryota</taxon>
        <taxon>Fungi</taxon>
        <taxon>Dikarya</taxon>
        <taxon>Ascomycota</taxon>
        <taxon>Pezizomycotina</taxon>
        <taxon>Sordariomycetes</taxon>
        <taxon>Hypocreomycetidae</taxon>
        <taxon>Hypocreales</taxon>
        <taxon>Ophiocordycipitaceae</taxon>
        <taxon>Purpureocillium</taxon>
    </lineage>
</organism>
<evidence type="ECO:0000313" key="3">
    <source>
        <dbReference type="Proteomes" id="UP000245956"/>
    </source>
</evidence>
<sequence length="406" mass="44090">MDDPSRRRRQNEAPARHTSNLRYPHQGPITHSSAIAGGTSERFRPAPLATDPSTPRSMGVANNYSSYYQESQAAFTTPNMSTTAMSYGQDYGSDSRGQNQGFGSYSAGMMMYNVAQPSTPVYDTQQFAQRQQAAMQMMTSDVASTYFGGSEAGSAPTSSLQQAGHGSSSSSGLYQQTNVPVGYSGSISSVNTMQQPAATVGASEDHEYHDTGLEEKWLNYQRQLGTVFQDVKGGSLESAAETLLSLSNWLLTQVADLGLSQDDATLHDERIKLWNDFNHAWLALAFQQKTMMESGQQLGRSQRLMSEDTVKKMGDELIRLCDGIERHGLVDYQYGVWEDQIESAATTATALESGPLCWQKANPEVTLRNPIKAGMNGPVTIRTASGIAIPKGPFPADHPVGSQIQV</sequence>
<evidence type="ECO:0000256" key="1">
    <source>
        <dbReference type="SAM" id="MobiDB-lite"/>
    </source>
</evidence>
<dbReference type="AlphaFoldDB" id="A0A2U3DVZ2"/>
<comment type="caution">
    <text evidence="2">The sequence shown here is derived from an EMBL/GenBank/DDBJ whole genome shotgun (WGS) entry which is preliminary data.</text>
</comment>
<gene>
    <name evidence="2" type="ORF">PCL_05092</name>
</gene>
<proteinExistence type="predicted"/>
<feature type="region of interest" description="Disordered" evidence="1">
    <location>
        <begin position="149"/>
        <end position="175"/>
    </location>
</feature>